<proteinExistence type="predicted"/>
<comment type="caution">
    <text evidence="1">The sequence shown here is derived from an EMBL/GenBank/DDBJ whole genome shotgun (WGS) entry which is preliminary data.</text>
</comment>
<gene>
    <name evidence="1" type="ORF">S01H4_34866</name>
</gene>
<name>X0ZZJ0_9ZZZZ</name>
<evidence type="ECO:0000313" key="1">
    <source>
        <dbReference type="EMBL" id="GAG75285.1"/>
    </source>
</evidence>
<reference evidence="1" key="1">
    <citation type="journal article" date="2014" name="Front. Microbiol.">
        <title>High frequency of phylogenetically diverse reductive dehalogenase-homologous genes in deep subseafloor sedimentary metagenomes.</title>
        <authorList>
            <person name="Kawai M."/>
            <person name="Futagami T."/>
            <person name="Toyoda A."/>
            <person name="Takaki Y."/>
            <person name="Nishi S."/>
            <person name="Hori S."/>
            <person name="Arai W."/>
            <person name="Tsubouchi T."/>
            <person name="Morono Y."/>
            <person name="Uchiyama I."/>
            <person name="Ito T."/>
            <person name="Fujiyama A."/>
            <person name="Inagaki F."/>
            <person name="Takami H."/>
        </authorList>
    </citation>
    <scope>NUCLEOTIDE SEQUENCE</scope>
    <source>
        <strain evidence="1">Expedition CK06-06</strain>
    </source>
</reference>
<sequence>MDENEKDFKEIDFKVNFEMNMPEFYKELNKAISTNNVQSIYGLSKIFTRHFIKKLDN</sequence>
<accession>X0ZZJ0</accession>
<organism evidence="1">
    <name type="scientific">marine sediment metagenome</name>
    <dbReference type="NCBI Taxonomy" id="412755"/>
    <lineage>
        <taxon>unclassified sequences</taxon>
        <taxon>metagenomes</taxon>
        <taxon>ecological metagenomes</taxon>
    </lineage>
</organism>
<protein>
    <submittedName>
        <fullName evidence="1">Uncharacterized protein</fullName>
    </submittedName>
</protein>
<dbReference type="EMBL" id="BART01018475">
    <property type="protein sequence ID" value="GAG75285.1"/>
    <property type="molecule type" value="Genomic_DNA"/>
</dbReference>
<dbReference type="AlphaFoldDB" id="X0ZZJ0"/>